<feature type="transmembrane region" description="Helical" evidence="1">
    <location>
        <begin position="43"/>
        <end position="64"/>
    </location>
</feature>
<evidence type="ECO:0000313" key="2">
    <source>
        <dbReference type="EMBL" id="MEL5995971.1"/>
    </source>
</evidence>
<organism evidence="2 3">
    <name type="scientific">Hymenobacter segetis</name>
    <dbReference type="NCBI Taxonomy" id="2025509"/>
    <lineage>
        <taxon>Bacteria</taxon>
        <taxon>Pseudomonadati</taxon>
        <taxon>Bacteroidota</taxon>
        <taxon>Cytophagia</taxon>
        <taxon>Cytophagales</taxon>
        <taxon>Hymenobacteraceae</taxon>
        <taxon>Hymenobacter</taxon>
    </lineage>
</organism>
<reference evidence="2 3" key="1">
    <citation type="journal article" date="2018" name="Arch. Microbiol.">
        <title>Hymenobacter segetis sp. nov., isolated from soil.</title>
        <authorList>
            <person name="Ten L.N."/>
            <person name="Lim S.J."/>
            <person name="Kim B.O."/>
            <person name="Kang I.K."/>
            <person name="Jung H.Y."/>
        </authorList>
    </citation>
    <scope>NUCLEOTIDE SEQUENCE [LARGE SCALE GENOMIC DNA]</scope>
    <source>
        <strain evidence="2 3">S7-3-11</strain>
    </source>
</reference>
<dbReference type="EMBL" id="JBCEVZ010000053">
    <property type="protein sequence ID" value="MEL5995971.1"/>
    <property type="molecule type" value="Genomic_DNA"/>
</dbReference>
<evidence type="ECO:0000313" key="3">
    <source>
        <dbReference type="Proteomes" id="UP001479606"/>
    </source>
</evidence>
<proteinExistence type="predicted"/>
<keyword evidence="3" id="KW-1185">Reference proteome</keyword>
<comment type="caution">
    <text evidence="2">The sequence shown here is derived from an EMBL/GenBank/DDBJ whole genome shotgun (WGS) entry which is preliminary data.</text>
</comment>
<keyword evidence="1" id="KW-0472">Membrane</keyword>
<protein>
    <submittedName>
        <fullName evidence="2">Uncharacterized protein</fullName>
    </submittedName>
</protein>
<accession>A0ABU9LZH1</accession>
<name>A0ABU9LZH1_9BACT</name>
<keyword evidence="1" id="KW-0812">Transmembrane</keyword>
<dbReference type="Proteomes" id="UP001479606">
    <property type="component" value="Unassembled WGS sequence"/>
</dbReference>
<sequence length="72" mass="8031">MPWLPSFVKLFLLFVTGLVLLLVGSIGELQLVDNGMLRNLFGALYLVGLLLMVGSPLLIGLKFFDRLDRKPK</sequence>
<keyword evidence="1" id="KW-1133">Transmembrane helix</keyword>
<gene>
    <name evidence="2" type="ORF">AAFH49_17280</name>
</gene>
<evidence type="ECO:0000256" key="1">
    <source>
        <dbReference type="SAM" id="Phobius"/>
    </source>
</evidence>
<dbReference type="RefSeq" id="WP_342300132.1">
    <property type="nucleotide sequence ID" value="NZ_JBCEVZ010000053.1"/>
</dbReference>